<sequence length="266" mass="29764">MNLTKPYVYGQSDPASRPVVREVKRRMRRKRRNVRDVIKSVLPRVTSMVERPTEHSEGEPSVRDQLTYARVVIDDMLLDLDVGDVKEQDAQFLLRTVEDIYAQVSGVEAIETEDVSRARRQNAHSQQRGRANVKDKETEMDDEPETYVHYSGLGGREVRAIGKPVTHAEDAAETLAENRTLVRVRPFYKVPSGRGSLTTARSPFAFEGVVVGVLAGSMVTVRMQVFQDCAPWPVEGTFDVCELHKAHYCECAACKGENGIAEKDGA</sequence>
<evidence type="ECO:0000313" key="2">
    <source>
        <dbReference type="EMBL" id="MDX3019993.1"/>
    </source>
</evidence>
<dbReference type="RefSeq" id="WP_319166574.1">
    <property type="nucleotide sequence ID" value="NZ_JARAWP010000011.1"/>
</dbReference>
<accession>A0ABU4LWB0</accession>
<keyword evidence="3" id="KW-1185">Reference proteome</keyword>
<evidence type="ECO:0000256" key="1">
    <source>
        <dbReference type="SAM" id="MobiDB-lite"/>
    </source>
</evidence>
<dbReference type="Proteomes" id="UP001272987">
    <property type="component" value="Unassembled WGS sequence"/>
</dbReference>
<feature type="region of interest" description="Disordered" evidence="1">
    <location>
        <begin position="115"/>
        <end position="143"/>
    </location>
</feature>
<reference evidence="2 3" key="1">
    <citation type="journal article" date="2023" name="Microb. Genom.">
        <title>Mesoterricola silvestris gen. nov., sp. nov., Mesoterricola sediminis sp. nov., Geothrix oryzae sp. nov., Geothrix edaphica sp. nov., Geothrix rubra sp. nov., and Geothrix limicola sp. nov., six novel members of Acidobacteriota isolated from soils.</title>
        <authorList>
            <person name="Weisberg A.J."/>
            <person name="Pearce E."/>
            <person name="Kramer C.G."/>
            <person name="Chang J.H."/>
            <person name="Clarke C.R."/>
        </authorList>
    </citation>
    <scope>NUCLEOTIDE SEQUENCE [LARGE SCALE GENOMIC DNA]</scope>
    <source>
        <strain evidence="2 3">NB05-1H</strain>
    </source>
</reference>
<gene>
    <name evidence="2" type="ORF">PV666_19190</name>
</gene>
<name>A0ABU4LWB0_9ACTN</name>
<protein>
    <submittedName>
        <fullName evidence="2">Uncharacterized protein</fullName>
    </submittedName>
</protein>
<proteinExistence type="predicted"/>
<comment type="caution">
    <text evidence="2">The sequence shown here is derived from an EMBL/GenBank/DDBJ whole genome shotgun (WGS) entry which is preliminary data.</text>
</comment>
<dbReference type="EMBL" id="JARAWP010000011">
    <property type="protein sequence ID" value="MDX3019993.1"/>
    <property type="molecule type" value="Genomic_DNA"/>
</dbReference>
<evidence type="ECO:0000313" key="3">
    <source>
        <dbReference type="Proteomes" id="UP001272987"/>
    </source>
</evidence>
<organism evidence="2 3">
    <name type="scientific">Streptomyces acidiscabies</name>
    <dbReference type="NCBI Taxonomy" id="42234"/>
    <lineage>
        <taxon>Bacteria</taxon>
        <taxon>Bacillati</taxon>
        <taxon>Actinomycetota</taxon>
        <taxon>Actinomycetes</taxon>
        <taxon>Kitasatosporales</taxon>
        <taxon>Streptomycetaceae</taxon>
        <taxon>Streptomyces</taxon>
    </lineage>
</organism>